<comment type="caution">
    <text evidence="2">The sequence shown here is derived from an EMBL/GenBank/DDBJ whole genome shotgun (WGS) entry which is preliminary data.</text>
</comment>
<accession>A0ABU0ZA12</accession>
<reference evidence="2 3" key="1">
    <citation type="submission" date="2023-08" db="EMBL/GenBank/DDBJ databases">
        <title>Phytohabitans sansha sp. nov., isolated from marine sediment.</title>
        <authorList>
            <person name="Zhao Y."/>
            <person name="Yi K."/>
        </authorList>
    </citation>
    <scope>NUCLEOTIDE SEQUENCE [LARGE SCALE GENOMIC DNA]</scope>
    <source>
        <strain evidence="2 3">ZYX-F-186</strain>
    </source>
</reference>
<dbReference type="Gene3D" id="3.10.450.50">
    <property type="match status" value="1"/>
</dbReference>
<feature type="domain" description="SnoaL-like" evidence="1">
    <location>
        <begin position="23"/>
        <end position="158"/>
    </location>
</feature>
<dbReference type="Proteomes" id="UP001230908">
    <property type="component" value="Unassembled WGS sequence"/>
</dbReference>
<sequence length="175" mass="19310">MSTEQALEDAVGRIAALESRLAALEDDKAIRELLARYGHYADACLDDDYLALFTADCVMDVSSGAEPEPYEVIRWEGIDTMREFLAVRTAAHGDGFYGRSMHAQGNNLAIRVDGATAVATGYSFILHQDGPRIRLVSASINEWHVVKVDGAWRIKERRRRMLGAPDTAAIVRASE</sequence>
<evidence type="ECO:0000313" key="2">
    <source>
        <dbReference type="EMBL" id="MDQ7903896.1"/>
    </source>
</evidence>
<dbReference type="EMBL" id="JAVHUY010000004">
    <property type="protein sequence ID" value="MDQ7903896.1"/>
    <property type="molecule type" value="Genomic_DNA"/>
</dbReference>
<gene>
    <name evidence="2" type="ORF">RB614_05095</name>
</gene>
<proteinExistence type="predicted"/>
<protein>
    <submittedName>
        <fullName evidence="2">Nuclear transport factor 2 family protein</fullName>
    </submittedName>
</protein>
<dbReference type="InterPro" id="IPR037401">
    <property type="entry name" value="SnoaL-like"/>
</dbReference>
<organism evidence="2 3">
    <name type="scientific">Phytohabitans maris</name>
    <dbReference type="NCBI Taxonomy" id="3071409"/>
    <lineage>
        <taxon>Bacteria</taxon>
        <taxon>Bacillati</taxon>
        <taxon>Actinomycetota</taxon>
        <taxon>Actinomycetes</taxon>
        <taxon>Micromonosporales</taxon>
        <taxon>Micromonosporaceae</taxon>
    </lineage>
</organism>
<dbReference type="InterPro" id="IPR032710">
    <property type="entry name" value="NTF2-like_dom_sf"/>
</dbReference>
<evidence type="ECO:0000313" key="3">
    <source>
        <dbReference type="Proteomes" id="UP001230908"/>
    </source>
</evidence>
<keyword evidence="3" id="KW-1185">Reference proteome</keyword>
<evidence type="ECO:0000259" key="1">
    <source>
        <dbReference type="Pfam" id="PF13577"/>
    </source>
</evidence>
<dbReference type="RefSeq" id="WP_308711174.1">
    <property type="nucleotide sequence ID" value="NZ_JAVHUY010000004.1"/>
</dbReference>
<name>A0ABU0ZA12_9ACTN</name>
<dbReference type="SUPFAM" id="SSF54427">
    <property type="entry name" value="NTF2-like"/>
    <property type="match status" value="1"/>
</dbReference>
<dbReference type="CDD" id="cd00531">
    <property type="entry name" value="NTF2_like"/>
    <property type="match status" value="1"/>
</dbReference>
<dbReference type="Pfam" id="PF13577">
    <property type="entry name" value="SnoaL_4"/>
    <property type="match status" value="1"/>
</dbReference>